<comment type="caution">
    <text evidence="3">The sequence shown here is derived from an EMBL/GenBank/DDBJ whole genome shotgun (WGS) entry which is preliminary data.</text>
</comment>
<proteinExistence type="predicted"/>
<dbReference type="InterPro" id="IPR001005">
    <property type="entry name" value="SANT/Myb"/>
</dbReference>
<dbReference type="SUPFAM" id="SSF46689">
    <property type="entry name" value="Homeodomain-like"/>
    <property type="match status" value="1"/>
</dbReference>
<feature type="compositionally biased region" description="Basic residues" evidence="1">
    <location>
        <begin position="395"/>
        <end position="406"/>
    </location>
</feature>
<dbReference type="InterPro" id="IPR009057">
    <property type="entry name" value="Homeodomain-like_sf"/>
</dbReference>
<keyword evidence="4" id="KW-1185">Reference proteome</keyword>
<gene>
    <name evidence="3" type="ORF">BB561_001485</name>
</gene>
<dbReference type="Gene3D" id="3.30.40.10">
    <property type="entry name" value="Zinc/RING finger domain, C3HC4 (zinc finger)"/>
    <property type="match status" value="1"/>
</dbReference>
<name>A0A2T9YUI1_9FUNG</name>
<reference evidence="3 4" key="1">
    <citation type="journal article" date="2018" name="MBio">
        <title>Comparative Genomics Reveals the Core Gene Toolbox for the Fungus-Insect Symbiosis.</title>
        <authorList>
            <person name="Wang Y."/>
            <person name="Stata M."/>
            <person name="Wang W."/>
            <person name="Stajich J.E."/>
            <person name="White M.M."/>
            <person name="Moncalvo J.M."/>
        </authorList>
    </citation>
    <scope>NUCLEOTIDE SEQUENCE [LARGE SCALE GENOMIC DNA]</scope>
    <source>
        <strain evidence="3 4">SWE-8-4</strain>
    </source>
</reference>
<feature type="region of interest" description="Disordered" evidence="1">
    <location>
        <begin position="496"/>
        <end position="515"/>
    </location>
</feature>
<accession>A0A2T9YUI1</accession>
<evidence type="ECO:0000313" key="3">
    <source>
        <dbReference type="EMBL" id="PVU95956.1"/>
    </source>
</evidence>
<evidence type="ECO:0000313" key="4">
    <source>
        <dbReference type="Proteomes" id="UP000245383"/>
    </source>
</evidence>
<evidence type="ECO:0000259" key="2">
    <source>
        <dbReference type="PROSITE" id="PS50090"/>
    </source>
</evidence>
<protein>
    <recommendedName>
        <fullName evidence="2">Myb-like domain-containing protein</fullName>
    </recommendedName>
</protein>
<feature type="domain" description="Myb-like" evidence="2">
    <location>
        <begin position="309"/>
        <end position="355"/>
    </location>
</feature>
<evidence type="ECO:0000256" key="1">
    <source>
        <dbReference type="SAM" id="MobiDB-lite"/>
    </source>
</evidence>
<dbReference type="EMBL" id="MBFR01000044">
    <property type="protein sequence ID" value="PVU95956.1"/>
    <property type="molecule type" value="Genomic_DNA"/>
</dbReference>
<dbReference type="InterPro" id="IPR013083">
    <property type="entry name" value="Znf_RING/FYVE/PHD"/>
</dbReference>
<feature type="compositionally biased region" description="Acidic residues" evidence="1">
    <location>
        <begin position="411"/>
        <end position="422"/>
    </location>
</feature>
<feature type="region of interest" description="Disordered" evidence="1">
    <location>
        <begin position="388"/>
        <end position="422"/>
    </location>
</feature>
<dbReference type="PROSITE" id="PS50090">
    <property type="entry name" value="MYB_LIKE"/>
    <property type="match status" value="1"/>
</dbReference>
<dbReference type="AlphaFoldDB" id="A0A2T9YUI1"/>
<dbReference type="SUPFAM" id="SSF57850">
    <property type="entry name" value="RING/U-box"/>
    <property type="match status" value="1"/>
</dbReference>
<organism evidence="3 4">
    <name type="scientific">Smittium simulii</name>
    <dbReference type="NCBI Taxonomy" id="133385"/>
    <lineage>
        <taxon>Eukaryota</taxon>
        <taxon>Fungi</taxon>
        <taxon>Fungi incertae sedis</taxon>
        <taxon>Zoopagomycota</taxon>
        <taxon>Kickxellomycotina</taxon>
        <taxon>Harpellomycetes</taxon>
        <taxon>Harpellales</taxon>
        <taxon>Legeriomycetaceae</taxon>
        <taxon>Smittium</taxon>
    </lineage>
</organism>
<dbReference type="Proteomes" id="UP000245383">
    <property type="component" value="Unassembled WGS sequence"/>
</dbReference>
<dbReference type="STRING" id="133385.A0A2T9YUI1"/>
<dbReference type="OrthoDB" id="6781668at2759"/>
<sequence length="829" mass="94587">MAVLAQNPKNGCEFFKIIYNDSPQVNSAISSTGKAGLGNWRLDIAKSLEFKNLLKSNLEASKELNLDSRTASDNEQEDRFIKLGEETSSIVKDLIAQSESIERVTKTSIFEEEITEREMAIIKQRVSLQQRQFAEFEKREFAVKSQKILNIYEHLSKEEIETSLSLAKNNEEQAIIKLSDPAFMQQIRKIIAERHDSSTVFTNNMSEDQKYQYEELVKKRTKTQKKTTTEEVKRKYHTVGRLPLDKALEQLRQHASVNGDGSTKVKSSDLESAMKGWSLARIKAYKAIKTKPNTYYYRFNAPGEVQRVGAWSDHEKKLFHTRLAEIGANGQWGIFSMSIPGRVGYQCSNYYRYLIENNKIKDPNYVLDSKGKAHYLFATKRKNADGSVIKEFRSHNKRPKGNSKKRQYSEATEDSEVLFETDEESEIEAIANMNKRTKRSSRSYGYFDGTDSDDEIRANDVELTSDEELDFSADNISSNRSTNTYLKSVRSKQSLYASDSGRSESETTSDYINPNNPLPDFLDPITLEKVTKPAISRYGHVMNYDSWIRCLMFPNEGSQKNICPLTKKPLTKRELVILTFDNIEEYRSKITYNSVPQDKLFHKLEYSGIGGKLPQDIKGLYHAPSLAVKINNEVSDAVDYKRGVLSVPGLKDKMHGLLFAGDAVILSVSAEKLQKSFYVLTEWRKRWDLNVNNKKCGIMKINCLSDTKFKIQNQLIRRYMACYSILKRNEISTKFNVIVIKAIIQAVVKYGGKLFGMSTTRCKPMHQVVDAATRTLAKCGKSAAMVRFRQGLSLTGLNKKTVVTRTRAFGKWASLITWISDIIKCLYTH</sequence>